<gene>
    <name evidence="11" type="primary">LOC111010674</name>
</gene>
<reference evidence="11" key="1">
    <citation type="submission" date="2025-08" db="UniProtKB">
        <authorList>
            <consortium name="RefSeq"/>
        </authorList>
    </citation>
    <scope>IDENTIFICATION</scope>
    <source>
        <strain evidence="11">OHB3-1</strain>
    </source>
</reference>
<evidence type="ECO:0000259" key="8">
    <source>
        <dbReference type="PROSITE" id="PS00497"/>
    </source>
</evidence>
<keyword evidence="10" id="KW-1185">Reference proteome</keyword>
<protein>
    <submittedName>
        <fullName evidence="11">Polyphenol oxidase, chloroplastic-like</fullName>
    </submittedName>
</protein>
<dbReference type="InterPro" id="IPR050316">
    <property type="entry name" value="Tyrosinase/Hemocyanin"/>
</dbReference>
<keyword evidence="7" id="KW-1015">Disulfide bond</keyword>
<evidence type="ECO:0000313" key="11">
    <source>
        <dbReference type="RefSeq" id="XP_022139865.1"/>
    </source>
</evidence>
<keyword evidence="6" id="KW-0186">Copper</keyword>
<organism evidence="10 11">
    <name type="scientific">Momordica charantia</name>
    <name type="common">Bitter gourd</name>
    <name type="synonym">Balsam pear</name>
    <dbReference type="NCBI Taxonomy" id="3673"/>
    <lineage>
        <taxon>Eukaryota</taxon>
        <taxon>Viridiplantae</taxon>
        <taxon>Streptophyta</taxon>
        <taxon>Embryophyta</taxon>
        <taxon>Tracheophyta</taxon>
        <taxon>Spermatophyta</taxon>
        <taxon>Magnoliopsida</taxon>
        <taxon>eudicotyledons</taxon>
        <taxon>Gunneridae</taxon>
        <taxon>Pentapetalae</taxon>
        <taxon>rosids</taxon>
        <taxon>fabids</taxon>
        <taxon>Cucurbitales</taxon>
        <taxon>Cucurbitaceae</taxon>
        <taxon>Momordiceae</taxon>
        <taxon>Momordica</taxon>
    </lineage>
</organism>
<evidence type="ECO:0000259" key="9">
    <source>
        <dbReference type="PROSITE" id="PS00498"/>
    </source>
</evidence>
<feature type="domain" description="Tyrosinase copper-binding" evidence="9">
    <location>
        <begin position="197"/>
        <end position="208"/>
    </location>
</feature>
<dbReference type="GO" id="GO:0046872">
    <property type="term" value="F:metal ion binding"/>
    <property type="evidence" value="ECO:0007669"/>
    <property type="project" value="UniProtKB-KW"/>
</dbReference>
<keyword evidence="3" id="KW-0479">Metal-binding</keyword>
<comment type="similarity">
    <text evidence="2">Belongs to the tyrosinase family.</text>
</comment>
<feature type="domain" description="Tyrosinase copper-binding" evidence="8">
    <location>
        <begin position="39"/>
        <end position="56"/>
    </location>
</feature>
<dbReference type="OrthoDB" id="6132182at2759"/>
<evidence type="ECO:0000256" key="6">
    <source>
        <dbReference type="ARBA" id="ARBA00023008"/>
    </source>
</evidence>
<dbReference type="GO" id="GO:0004097">
    <property type="term" value="F:catechol oxidase activity"/>
    <property type="evidence" value="ECO:0007669"/>
    <property type="project" value="InterPro"/>
</dbReference>
<dbReference type="PANTHER" id="PTHR11474:SF76">
    <property type="entry name" value="SHKT DOMAIN-CONTAINING PROTEIN"/>
    <property type="match status" value="1"/>
</dbReference>
<dbReference type="RefSeq" id="XP_022139865.1">
    <property type="nucleotide sequence ID" value="XM_022284173.1"/>
</dbReference>
<dbReference type="AlphaFoldDB" id="A0A6J1CDF9"/>
<evidence type="ECO:0000313" key="10">
    <source>
        <dbReference type="Proteomes" id="UP000504603"/>
    </source>
</evidence>
<dbReference type="InterPro" id="IPR022740">
    <property type="entry name" value="Polyphenol_oxidase_C"/>
</dbReference>
<keyword evidence="4" id="KW-0883">Thioether bond</keyword>
<evidence type="ECO:0000256" key="4">
    <source>
        <dbReference type="ARBA" id="ARBA00022784"/>
    </source>
</evidence>
<dbReference type="Gene3D" id="1.10.1280.10">
    <property type="entry name" value="Di-copper center containing domain from catechol oxidase"/>
    <property type="match status" value="1"/>
</dbReference>
<dbReference type="KEGG" id="mcha:111010674"/>
<dbReference type="PANTHER" id="PTHR11474">
    <property type="entry name" value="TYROSINASE FAMILY MEMBER"/>
    <property type="match status" value="1"/>
</dbReference>
<accession>A0A6J1CDF9</accession>
<dbReference type="InterPro" id="IPR008922">
    <property type="entry name" value="Di-copper_centre_dom_sf"/>
</dbReference>
<dbReference type="GeneID" id="111010674"/>
<name>A0A6J1CDF9_MOMCH</name>
<sequence>MKGLPDDDPRSFTQQANVHCAYCNGAYDQVGFPVEVQVHNSWHFFPFHRYYLYFHEKIMGELIGDPTFALPFWNYDAPEGMRMPAIYADDKSSLYDELRNDNHLPPTLVDLDYGGVEPTIDDEAQIRSNLRVMYRQMVSNSRTPSLFLGSAYRAGDEPSPGGGSVENIPHGPVHVWCGDNEQPNFENMGNFYSAARDPIFFAHHANIDRLWSVWKTLGGRRQDLQTPDWLNASFIFYDEKAQAVRVTVRDCLDSKNLGYVYQDVQIPWLQTRPTPRQTLRSQRAVARSSNIPFFGAGPALAGETGPSSSRVRPARIKFPVTLNSVVSTEVKRPRKSRSKKEKEEEEEILVISGIEFDANEAIKFDVLINDEDDREILADNTEFAGSFVNVPHKHGHKKKVKTGLRLGITELLQDLEAEGDDAVRVTLVPRLGRGLVTIAGINIEFDK</sequence>
<dbReference type="PROSITE" id="PS00498">
    <property type="entry name" value="TYROSINASE_2"/>
    <property type="match status" value="1"/>
</dbReference>
<dbReference type="InterPro" id="IPR002227">
    <property type="entry name" value="Tyrosinase_Cu-bd"/>
</dbReference>
<evidence type="ECO:0000256" key="7">
    <source>
        <dbReference type="ARBA" id="ARBA00023157"/>
    </source>
</evidence>
<dbReference type="SUPFAM" id="SSF48056">
    <property type="entry name" value="Di-copper centre-containing domain"/>
    <property type="match status" value="1"/>
</dbReference>
<evidence type="ECO:0000256" key="1">
    <source>
        <dbReference type="ARBA" id="ARBA00001973"/>
    </source>
</evidence>
<dbReference type="Pfam" id="PF12143">
    <property type="entry name" value="PPO1_KFDV"/>
    <property type="match status" value="1"/>
</dbReference>
<evidence type="ECO:0000256" key="2">
    <source>
        <dbReference type="ARBA" id="ARBA00009928"/>
    </source>
</evidence>
<evidence type="ECO:0000256" key="5">
    <source>
        <dbReference type="ARBA" id="ARBA00023002"/>
    </source>
</evidence>
<proteinExistence type="inferred from homology"/>
<evidence type="ECO:0000256" key="3">
    <source>
        <dbReference type="ARBA" id="ARBA00022723"/>
    </source>
</evidence>
<dbReference type="Pfam" id="PF00264">
    <property type="entry name" value="Tyrosinase"/>
    <property type="match status" value="1"/>
</dbReference>
<dbReference type="PRINTS" id="PR00092">
    <property type="entry name" value="TYROSINASE"/>
</dbReference>
<keyword evidence="5" id="KW-0560">Oxidoreductase</keyword>
<dbReference type="SMR" id="A0A6J1CDF9"/>
<comment type="cofactor">
    <cofactor evidence="1">
        <name>Cu(2+)</name>
        <dbReference type="ChEBI" id="CHEBI:29036"/>
    </cofactor>
</comment>
<dbReference type="InterPro" id="IPR022739">
    <property type="entry name" value="Polyphenol_oxidase_cen"/>
</dbReference>
<dbReference type="Proteomes" id="UP000504603">
    <property type="component" value="Unplaced"/>
</dbReference>
<dbReference type="PROSITE" id="PS00497">
    <property type="entry name" value="TYROSINASE_1"/>
    <property type="match status" value="1"/>
</dbReference>
<dbReference type="Pfam" id="PF12142">
    <property type="entry name" value="PPO1_DWL"/>
    <property type="match status" value="1"/>
</dbReference>